<gene>
    <name evidence="3" type="ORF">BT96DRAFT_1007350</name>
</gene>
<dbReference type="AlphaFoldDB" id="A0A6A4GIB4"/>
<keyword evidence="1" id="KW-0175">Coiled coil</keyword>
<evidence type="ECO:0000313" key="3">
    <source>
        <dbReference type="EMBL" id="KAE9385117.1"/>
    </source>
</evidence>
<dbReference type="EMBL" id="ML770027">
    <property type="protein sequence ID" value="KAE9385117.1"/>
    <property type="molecule type" value="Genomic_DNA"/>
</dbReference>
<accession>A0A6A4GIB4</accession>
<organism evidence="3 4">
    <name type="scientific">Gymnopus androsaceus JB14</name>
    <dbReference type="NCBI Taxonomy" id="1447944"/>
    <lineage>
        <taxon>Eukaryota</taxon>
        <taxon>Fungi</taxon>
        <taxon>Dikarya</taxon>
        <taxon>Basidiomycota</taxon>
        <taxon>Agaricomycotina</taxon>
        <taxon>Agaricomycetes</taxon>
        <taxon>Agaricomycetidae</taxon>
        <taxon>Agaricales</taxon>
        <taxon>Marasmiineae</taxon>
        <taxon>Omphalotaceae</taxon>
        <taxon>Gymnopus</taxon>
    </lineage>
</organism>
<evidence type="ECO:0000256" key="1">
    <source>
        <dbReference type="SAM" id="Coils"/>
    </source>
</evidence>
<feature type="region of interest" description="Disordered" evidence="2">
    <location>
        <begin position="289"/>
        <end position="321"/>
    </location>
</feature>
<protein>
    <submittedName>
        <fullName evidence="3">Uncharacterized protein</fullName>
    </submittedName>
</protein>
<feature type="compositionally biased region" description="Polar residues" evidence="2">
    <location>
        <begin position="306"/>
        <end position="318"/>
    </location>
</feature>
<feature type="coiled-coil region" evidence="1">
    <location>
        <begin position="234"/>
        <end position="289"/>
    </location>
</feature>
<proteinExistence type="predicted"/>
<feature type="region of interest" description="Disordered" evidence="2">
    <location>
        <begin position="475"/>
        <end position="547"/>
    </location>
</feature>
<name>A0A6A4GIB4_9AGAR</name>
<evidence type="ECO:0000313" key="4">
    <source>
        <dbReference type="Proteomes" id="UP000799118"/>
    </source>
</evidence>
<feature type="compositionally biased region" description="Low complexity" evidence="2">
    <location>
        <begin position="521"/>
        <end position="531"/>
    </location>
</feature>
<evidence type="ECO:0000256" key="2">
    <source>
        <dbReference type="SAM" id="MobiDB-lite"/>
    </source>
</evidence>
<sequence>MAERENLNAPNLMEQHTAVPQNATSGNQIDEGLSPTFNPMGSGFTPQHQSQFLPTQNPQSHAYFAFPPPQPSSGNTNQGFQTQTQGYYPLSYVFGSIQHTAGSNPNFAAGFNPAATTGSATSPYSQMLMTGPAPGSTMHPSHPGVPVVTPWAFNQNLGTVLHARGHCPQCNAMLVHIGTAFIDNKALFQAANLERVDYYRRTTMGSNLAGEDIVSLYRRIGELNSQLDNGRQHYDCLEDDYNEAKCTVERLRGERKNARTERNAFKLEADLLREEVSRLRICNQELENQVPTSQSAVHPGKRKQTNDGPSTVSAVASSQHEDAEMVNYSDIDSVDIVIGELEQSLTAPTPFTREPVDPEDLPDGGYRTYEGFILYSSNTADAHRNTAMKVPLAHGGGIRTIKKPGDFTTVLEVIAMFRILRTYEDARSEPGREPWKIYKLCSKFLQMAIDTPENERNDLHRMVISNFFRPRFVNDTQPKKVNKGKGRAVLPDLEPELPPHDATGSLPTAPTGAKSKKKNKSSAPSTQASSSGVTTTHARERMKNPTLSDSPEYWAQYYYEHPNNSVGGIRRDSEDHISVCSLRGRLLVSRRAPRSHNGAPAIEQTRFLLISTELFATPGLYKSLTASSTVASEVTMSRYPDTETRNATLGSVAAFYASQGITVAMAEDAAIFAIEWLTGFRSTDSLLTNGAHVVRDRVVPVVSTGTVPAGFNENAWSSTGLLVRPSIPVPGTVFFPVLPSPSSVGLPYGSPLNAITSSSNSAGAPSSSSSSAVPPQTDQSGDIAMVDAGSSTK</sequence>
<feature type="compositionally biased region" description="Low complexity" evidence="2">
    <location>
        <begin position="757"/>
        <end position="775"/>
    </location>
</feature>
<reference evidence="3" key="1">
    <citation type="journal article" date="2019" name="Environ. Microbiol.">
        <title>Fungal ecological strategies reflected in gene transcription - a case study of two litter decomposers.</title>
        <authorList>
            <person name="Barbi F."/>
            <person name="Kohler A."/>
            <person name="Barry K."/>
            <person name="Baskaran P."/>
            <person name="Daum C."/>
            <person name="Fauchery L."/>
            <person name="Ihrmark K."/>
            <person name="Kuo A."/>
            <person name="LaButti K."/>
            <person name="Lipzen A."/>
            <person name="Morin E."/>
            <person name="Grigoriev I.V."/>
            <person name="Henrissat B."/>
            <person name="Lindahl B."/>
            <person name="Martin F."/>
        </authorList>
    </citation>
    <scope>NUCLEOTIDE SEQUENCE</scope>
    <source>
        <strain evidence="3">JB14</strain>
    </source>
</reference>
<dbReference type="Proteomes" id="UP000799118">
    <property type="component" value="Unassembled WGS sequence"/>
</dbReference>
<feature type="region of interest" description="Disordered" evidence="2">
    <location>
        <begin position="757"/>
        <end position="793"/>
    </location>
</feature>
<dbReference type="OrthoDB" id="3064399at2759"/>
<keyword evidence="4" id="KW-1185">Reference proteome</keyword>